<keyword evidence="5" id="KW-0805">Transcription regulation</keyword>
<reference evidence="12" key="1">
    <citation type="submission" date="2016-10" db="EMBL/GenBank/DDBJ databases">
        <authorList>
            <person name="Varghese N."/>
            <person name="Submissions S."/>
        </authorList>
    </citation>
    <scope>NUCLEOTIDE SEQUENCE [LARGE SCALE GENOMIC DNA]</scope>
    <source>
        <strain evidence="12">DSM 8987</strain>
    </source>
</reference>
<dbReference type="InterPro" id="IPR025662">
    <property type="entry name" value="Sigma_54_int_dom_ATP-bd_1"/>
</dbReference>
<evidence type="ECO:0000259" key="10">
    <source>
        <dbReference type="PROSITE" id="PS50110"/>
    </source>
</evidence>
<dbReference type="Gene3D" id="3.40.50.2300">
    <property type="match status" value="1"/>
</dbReference>
<keyword evidence="4" id="KW-0902">Two-component regulatory system</keyword>
<keyword evidence="2" id="KW-0547">Nucleotide-binding</keyword>
<dbReference type="InterPro" id="IPR002078">
    <property type="entry name" value="Sigma_54_int"/>
</dbReference>
<evidence type="ECO:0000259" key="9">
    <source>
        <dbReference type="PROSITE" id="PS50045"/>
    </source>
</evidence>
<dbReference type="OrthoDB" id="9814761at2"/>
<dbReference type="PROSITE" id="PS00688">
    <property type="entry name" value="SIGMA54_INTERACT_3"/>
    <property type="match status" value="1"/>
</dbReference>
<dbReference type="InterPro" id="IPR003593">
    <property type="entry name" value="AAA+_ATPase"/>
</dbReference>
<sequence>MEAARHILLIDNEEGLCRMMEAVLRDNGYQVTAYTRSFEAVDAFSAGAFDLVISDIKMPGLDGLEVLQRIRAKDATVPVIMITAYATVETSIQALRKGAYDMLTKPFEPEELLYRVKNALQATALATENRELKRQLADSFQGDDIIGANGGLKEVLERVRRVAARDTSVLITGESGTGKELIAQAIHHNSPRRDKRFMAINCGALPESVLESELFGYKKGAFTGATADRKGLLEAADGGTLFLDEVGNLPLTVQKTLLRFLQEHEFLRLGDTRPIRVDVRVISATNADLQQQMEDGSYRDDLYYRLNVVNIHLPPLRQRRQDIPLLAAHFIRRTNQRFGTAVQGFTPEALQRLCAWNWPGNIRQLENVVEGCMALESGNFISSTILDQFLPASAAPSGALPNNPVDTAAQQEDYAQALADFESAYLVQLLKKTGGHVEEAARLAGMNMATIYRKLKKYAIRKDDFTPPAG</sequence>
<dbReference type="PRINTS" id="PR01590">
    <property type="entry name" value="HTHFIS"/>
</dbReference>
<dbReference type="InterPro" id="IPR058031">
    <property type="entry name" value="AAA_lid_NorR"/>
</dbReference>
<name>A0A1G6XID9_9BACT</name>
<evidence type="ECO:0000256" key="8">
    <source>
        <dbReference type="PROSITE-ProRule" id="PRU00169"/>
    </source>
</evidence>
<dbReference type="FunFam" id="3.40.50.2300:FF:000018">
    <property type="entry name" value="DNA-binding transcriptional regulator NtrC"/>
    <property type="match status" value="1"/>
</dbReference>
<dbReference type="InterPro" id="IPR025944">
    <property type="entry name" value="Sigma_54_int_dom_CS"/>
</dbReference>
<dbReference type="GO" id="GO:0005524">
    <property type="term" value="F:ATP binding"/>
    <property type="evidence" value="ECO:0007669"/>
    <property type="project" value="UniProtKB-KW"/>
</dbReference>
<accession>A0A1G6XID9</accession>
<dbReference type="RefSeq" id="WP_092075490.1">
    <property type="nucleotide sequence ID" value="NZ_FNAQ01000001.1"/>
</dbReference>
<dbReference type="GO" id="GO:0043565">
    <property type="term" value="F:sequence-specific DNA binding"/>
    <property type="evidence" value="ECO:0007669"/>
    <property type="project" value="InterPro"/>
</dbReference>
<dbReference type="Pfam" id="PF02954">
    <property type="entry name" value="HTH_8"/>
    <property type="match status" value="1"/>
</dbReference>
<evidence type="ECO:0000256" key="4">
    <source>
        <dbReference type="ARBA" id="ARBA00023012"/>
    </source>
</evidence>
<dbReference type="Proteomes" id="UP000243205">
    <property type="component" value="Unassembled WGS sequence"/>
</dbReference>
<dbReference type="Pfam" id="PF00072">
    <property type="entry name" value="Response_reg"/>
    <property type="match status" value="1"/>
</dbReference>
<keyword evidence="3" id="KW-0067">ATP-binding</keyword>
<dbReference type="SMART" id="SM00382">
    <property type="entry name" value="AAA"/>
    <property type="match status" value="1"/>
</dbReference>
<dbReference type="InterPro" id="IPR011006">
    <property type="entry name" value="CheY-like_superfamily"/>
</dbReference>
<gene>
    <name evidence="11" type="ORF">SAMN05661003_101281</name>
</gene>
<evidence type="ECO:0000256" key="3">
    <source>
        <dbReference type="ARBA" id="ARBA00022840"/>
    </source>
</evidence>
<dbReference type="InterPro" id="IPR027417">
    <property type="entry name" value="P-loop_NTPase"/>
</dbReference>
<keyword evidence="7" id="KW-0804">Transcription</keyword>
<evidence type="ECO:0000256" key="7">
    <source>
        <dbReference type="ARBA" id="ARBA00023163"/>
    </source>
</evidence>
<dbReference type="InterPro" id="IPR009057">
    <property type="entry name" value="Homeodomain-like_sf"/>
</dbReference>
<dbReference type="SUPFAM" id="SSF46689">
    <property type="entry name" value="Homeodomain-like"/>
    <property type="match status" value="1"/>
</dbReference>
<dbReference type="InterPro" id="IPR002197">
    <property type="entry name" value="HTH_Fis"/>
</dbReference>
<evidence type="ECO:0000256" key="1">
    <source>
        <dbReference type="ARBA" id="ARBA00022553"/>
    </source>
</evidence>
<organism evidence="11 12">
    <name type="scientific">Desulfuromonas thiophila</name>
    <dbReference type="NCBI Taxonomy" id="57664"/>
    <lineage>
        <taxon>Bacteria</taxon>
        <taxon>Pseudomonadati</taxon>
        <taxon>Thermodesulfobacteriota</taxon>
        <taxon>Desulfuromonadia</taxon>
        <taxon>Desulfuromonadales</taxon>
        <taxon>Desulfuromonadaceae</taxon>
        <taxon>Desulfuromonas</taxon>
    </lineage>
</organism>
<keyword evidence="6" id="KW-0238">DNA-binding</keyword>
<dbReference type="CDD" id="cd00009">
    <property type="entry name" value="AAA"/>
    <property type="match status" value="1"/>
</dbReference>
<dbReference type="Gene3D" id="1.10.8.60">
    <property type="match status" value="1"/>
</dbReference>
<feature type="domain" description="Sigma-54 factor interaction" evidence="9">
    <location>
        <begin position="145"/>
        <end position="374"/>
    </location>
</feature>
<dbReference type="GO" id="GO:0000160">
    <property type="term" value="P:phosphorelay signal transduction system"/>
    <property type="evidence" value="ECO:0007669"/>
    <property type="project" value="UniProtKB-KW"/>
</dbReference>
<dbReference type="PROSITE" id="PS00676">
    <property type="entry name" value="SIGMA54_INTERACT_2"/>
    <property type="match status" value="1"/>
</dbReference>
<dbReference type="SUPFAM" id="SSF52172">
    <property type="entry name" value="CheY-like"/>
    <property type="match status" value="1"/>
</dbReference>
<dbReference type="GO" id="GO:0006355">
    <property type="term" value="P:regulation of DNA-templated transcription"/>
    <property type="evidence" value="ECO:0007669"/>
    <property type="project" value="InterPro"/>
</dbReference>
<dbReference type="PROSITE" id="PS50045">
    <property type="entry name" value="SIGMA54_INTERACT_4"/>
    <property type="match status" value="1"/>
</dbReference>
<evidence type="ECO:0000313" key="12">
    <source>
        <dbReference type="Proteomes" id="UP000243205"/>
    </source>
</evidence>
<dbReference type="SMART" id="SM00448">
    <property type="entry name" value="REC"/>
    <property type="match status" value="1"/>
</dbReference>
<evidence type="ECO:0000256" key="2">
    <source>
        <dbReference type="ARBA" id="ARBA00022741"/>
    </source>
</evidence>
<evidence type="ECO:0000256" key="6">
    <source>
        <dbReference type="ARBA" id="ARBA00023125"/>
    </source>
</evidence>
<dbReference type="Pfam" id="PF00158">
    <property type="entry name" value="Sigma54_activat"/>
    <property type="match status" value="1"/>
</dbReference>
<dbReference type="STRING" id="57664.SAMN05661003_101281"/>
<dbReference type="PANTHER" id="PTHR32071:SF113">
    <property type="entry name" value="ALGINATE BIOSYNTHESIS TRANSCRIPTIONAL REGULATORY PROTEIN ALGB"/>
    <property type="match status" value="1"/>
</dbReference>
<keyword evidence="12" id="KW-1185">Reference proteome</keyword>
<dbReference type="Gene3D" id="3.40.50.300">
    <property type="entry name" value="P-loop containing nucleotide triphosphate hydrolases"/>
    <property type="match status" value="1"/>
</dbReference>
<dbReference type="SUPFAM" id="SSF52540">
    <property type="entry name" value="P-loop containing nucleoside triphosphate hydrolases"/>
    <property type="match status" value="1"/>
</dbReference>
<dbReference type="PANTHER" id="PTHR32071">
    <property type="entry name" value="TRANSCRIPTIONAL REGULATORY PROTEIN"/>
    <property type="match status" value="1"/>
</dbReference>
<feature type="modified residue" description="4-aspartylphosphate" evidence="8">
    <location>
        <position position="55"/>
    </location>
</feature>
<dbReference type="InterPro" id="IPR001789">
    <property type="entry name" value="Sig_transdc_resp-reg_receiver"/>
</dbReference>
<dbReference type="Gene3D" id="1.10.10.60">
    <property type="entry name" value="Homeodomain-like"/>
    <property type="match status" value="1"/>
</dbReference>
<proteinExistence type="predicted"/>
<protein>
    <submittedName>
        <fullName evidence="11">Two component, sigma54 specific, transcriptional regulator, Fis family</fullName>
    </submittedName>
</protein>
<dbReference type="InterPro" id="IPR025943">
    <property type="entry name" value="Sigma_54_int_dom_ATP-bd_2"/>
</dbReference>
<evidence type="ECO:0000256" key="5">
    <source>
        <dbReference type="ARBA" id="ARBA00023015"/>
    </source>
</evidence>
<evidence type="ECO:0000313" key="11">
    <source>
        <dbReference type="EMBL" id="SDD77812.1"/>
    </source>
</evidence>
<dbReference type="PROSITE" id="PS50110">
    <property type="entry name" value="RESPONSE_REGULATORY"/>
    <property type="match status" value="1"/>
</dbReference>
<dbReference type="PROSITE" id="PS00675">
    <property type="entry name" value="SIGMA54_INTERACT_1"/>
    <property type="match status" value="1"/>
</dbReference>
<feature type="domain" description="Response regulatory" evidence="10">
    <location>
        <begin position="6"/>
        <end position="120"/>
    </location>
</feature>
<keyword evidence="1 8" id="KW-0597">Phosphoprotein</keyword>
<dbReference type="FunFam" id="3.40.50.300:FF:000006">
    <property type="entry name" value="DNA-binding transcriptional regulator NtrC"/>
    <property type="match status" value="1"/>
</dbReference>
<dbReference type="EMBL" id="FNAQ01000001">
    <property type="protein sequence ID" value="SDD77812.1"/>
    <property type="molecule type" value="Genomic_DNA"/>
</dbReference>
<dbReference type="Pfam" id="PF25601">
    <property type="entry name" value="AAA_lid_14"/>
    <property type="match status" value="1"/>
</dbReference>
<dbReference type="AlphaFoldDB" id="A0A1G6XID9"/>